<dbReference type="Proteomes" id="UP001165121">
    <property type="component" value="Unassembled WGS sequence"/>
</dbReference>
<dbReference type="AlphaFoldDB" id="A0A9W6XC13"/>
<reference evidence="1" key="1">
    <citation type="submission" date="2023-04" db="EMBL/GenBank/DDBJ databases">
        <title>Phytophthora fragariaefolia NBRC 109709.</title>
        <authorList>
            <person name="Ichikawa N."/>
            <person name="Sato H."/>
            <person name="Tonouchi N."/>
        </authorList>
    </citation>
    <scope>NUCLEOTIDE SEQUENCE</scope>
    <source>
        <strain evidence="1">NBRC 109709</strain>
    </source>
</reference>
<protein>
    <submittedName>
        <fullName evidence="1">Unnamed protein product</fullName>
    </submittedName>
</protein>
<name>A0A9W6XC13_9STRA</name>
<dbReference type="EMBL" id="BSXT01000878">
    <property type="protein sequence ID" value="GMF35634.1"/>
    <property type="molecule type" value="Genomic_DNA"/>
</dbReference>
<accession>A0A9W6XC13</accession>
<keyword evidence="2" id="KW-1185">Reference proteome</keyword>
<organism evidence="1 2">
    <name type="scientific">Phytophthora fragariaefolia</name>
    <dbReference type="NCBI Taxonomy" id="1490495"/>
    <lineage>
        <taxon>Eukaryota</taxon>
        <taxon>Sar</taxon>
        <taxon>Stramenopiles</taxon>
        <taxon>Oomycota</taxon>
        <taxon>Peronosporomycetes</taxon>
        <taxon>Peronosporales</taxon>
        <taxon>Peronosporaceae</taxon>
        <taxon>Phytophthora</taxon>
    </lineage>
</organism>
<proteinExistence type="predicted"/>
<evidence type="ECO:0000313" key="1">
    <source>
        <dbReference type="EMBL" id="GMF35634.1"/>
    </source>
</evidence>
<comment type="caution">
    <text evidence="1">The sequence shown here is derived from an EMBL/GenBank/DDBJ whole genome shotgun (WGS) entry which is preliminary data.</text>
</comment>
<sequence>MLTSRLRIVSIPVISLNDNRVALGDDDIDDDFYEDEEQIAPPDMRFRDELISQVGGMGRIATGNVPMNFLEQFAAGGWSLLEKLTPHPYLPEQCQERPSNAMAQTYPYHKLWTYISCSKSRRYANRGFFFLCSARFVGKYCRVK</sequence>
<evidence type="ECO:0000313" key="2">
    <source>
        <dbReference type="Proteomes" id="UP001165121"/>
    </source>
</evidence>
<gene>
    <name evidence="1" type="ORF">Pfra01_000948400</name>
</gene>